<dbReference type="PANTHER" id="PTHR42718">
    <property type="entry name" value="MAJOR FACILITATOR SUPERFAMILY MULTIDRUG TRANSPORTER MFSC"/>
    <property type="match status" value="1"/>
</dbReference>
<dbReference type="Gene3D" id="1.20.1720.10">
    <property type="entry name" value="Multidrug resistance protein D"/>
    <property type="match status" value="1"/>
</dbReference>
<dbReference type="Gene3D" id="1.20.1250.20">
    <property type="entry name" value="MFS general substrate transporter like domains"/>
    <property type="match status" value="1"/>
</dbReference>
<feature type="transmembrane region" description="Helical" evidence="7">
    <location>
        <begin position="179"/>
        <end position="195"/>
    </location>
</feature>
<dbReference type="InterPro" id="IPR012480">
    <property type="entry name" value="Hepar_II_III_C"/>
</dbReference>
<feature type="transmembrane region" description="Helical" evidence="7">
    <location>
        <begin position="466"/>
        <end position="485"/>
    </location>
</feature>
<feature type="transmembrane region" description="Helical" evidence="7">
    <location>
        <begin position="242"/>
        <end position="261"/>
    </location>
</feature>
<name>A0A940DPH1_9BACT</name>
<dbReference type="GO" id="GO:0022857">
    <property type="term" value="F:transmembrane transporter activity"/>
    <property type="evidence" value="ECO:0007669"/>
    <property type="project" value="InterPro"/>
</dbReference>
<dbReference type="SUPFAM" id="SSF103473">
    <property type="entry name" value="MFS general substrate transporter"/>
    <property type="match status" value="1"/>
</dbReference>
<evidence type="ECO:0000256" key="4">
    <source>
        <dbReference type="ARBA" id="ARBA00022692"/>
    </source>
</evidence>
<dbReference type="Pfam" id="PF07690">
    <property type="entry name" value="MFS_1"/>
    <property type="match status" value="1"/>
</dbReference>
<feature type="transmembrane region" description="Helical" evidence="7">
    <location>
        <begin position="273"/>
        <end position="295"/>
    </location>
</feature>
<comment type="subcellular location">
    <subcellularLocation>
        <location evidence="2">Cell envelope</location>
    </subcellularLocation>
    <subcellularLocation>
        <location evidence="1">Membrane</location>
        <topology evidence="1">Multi-pass membrane protein</topology>
    </subcellularLocation>
</comment>
<dbReference type="InterPro" id="IPR008929">
    <property type="entry name" value="Chondroitin_lyas"/>
</dbReference>
<evidence type="ECO:0000256" key="3">
    <source>
        <dbReference type="ARBA" id="ARBA00022448"/>
    </source>
</evidence>
<keyword evidence="6 7" id="KW-0472">Membrane</keyword>
<organism evidence="9 10">
    <name type="scientific">Candidatus Cryptobacteroides gallistercoris</name>
    <dbReference type="NCBI Taxonomy" id="2840765"/>
    <lineage>
        <taxon>Bacteria</taxon>
        <taxon>Pseudomonadati</taxon>
        <taxon>Bacteroidota</taxon>
        <taxon>Bacteroidia</taxon>
        <taxon>Bacteroidales</taxon>
        <taxon>Candidatus Cryptobacteroides</taxon>
    </lineage>
</organism>
<dbReference type="GO" id="GO:0030313">
    <property type="term" value="C:cell envelope"/>
    <property type="evidence" value="ECO:0007669"/>
    <property type="project" value="UniProtKB-SubCell"/>
</dbReference>
<dbReference type="InterPro" id="IPR036259">
    <property type="entry name" value="MFS_trans_sf"/>
</dbReference>
<evidence type="ECO:0000256" key="5">
    <source>
        <dbReference type="ARBA" id="ARBA00022989"/>
    </source>
</evidence>
<dbReference type="GO" id="GO:0016020">
    <property type="term" value="C:membrane"/>
    <property type="evidence" value="ECO:0007669"/>
    <property type="project" value="UniProtKB-SubCell"/>
</dbReference>
<keyword evidence="5 7" id="KW-1133">Transmembrane helix</keyword>
<evidence type="ECO:0000256" key="6">
    <source>
        <dbReference type="ARBA" id="ARBA00023136"/>
    </source>
</evidence>
<evidence type="ECO:0000256" key="7">
    <source>
        <dbReference type="SAM" id="Phobius"/>
    </source>
</evidence>
<feature type="transmembrane region" description="Helical" evidence="7">
    <location>
        <begin position="62"/>
        <end position="79"/>
    </location>
</feature>
<dbReference type="InterPro" id="IPR011701">
    <property type="entry name" value="MFS"/>
</dbReference>
<evidence type="ECO:0000256" key="1">
    <source>
        <dbReference type="ARBA" id="ARBA00004141"/>
    </source>
</evidence>
<gene>
    <name evidence="9" type="ORF">IAC07_05300</name>
</gene>
<dbReference type="Gene3D" id="2.70.98.70">
    <property type="match status" value="1"/>
</dbReference>
<dbReference type="InterPro" id="IPR020846">
    <property type="entry name" value="MFS_dom"/>
</dbReference>
<dbReference type="Pfam" id="PF07940">
    <property type="entry name" value="Hepar_II_III_C"/>
    <property type="match status" value="1"/>
</dbReference>
<reference evidence="9" key="1">
    <citation type="submission" date="2020-10" db="EMBL/GenBank/DDBJ databases">
        <authorList>
            <person name="Gilroy R."/>
        </authorList>
    </citation>
    <scope>NUCLEOTIDE SEQUENCE</scope>
    <source>
        <strain evidence="9">F1-3629</strain>
    </source>
</reference>
<feature type="transmembrane region" description="Helical" evidence="7">
    <location>
        <begin position="315"/>
        <end position="336"/>
    </location>
</feature>
<dbReference type="PANTHER" id="PTHR42718:SF9">
    <property type="entry name" value="MAJOR FACILITATOR SUPERFAMILY MULTIDRUG TRANSPORTER MFSC"/>
    <property type="match status" value="1"/>
</dbReference>
<dbReference type="PROSITE" id="PS50850">
    <property type="entry name" value="MFS"/>
    <property type="match status" value="1"/>
</dbReference>
<sequence>MPAENGRITGDLNWDGLHRPAIFYAVATTFCGLFLSVLDGTICNVALPTMAVELGVSPSDSIWIINAFQLVIMMLLLPFASLGELIGYKQVYLIGVAAFTAGSLLCAVSGTFRFLVASRVVQGVGAAMIMSVNTSLIRLIYPRKHLGKGVGLNATVVAIASVAGPSLAAAILSVATWEWIFAINLPIGVATFILARKYLPDNPTKVVGRKFNWRDTILNACTFGLMIGCIEAYSHGMDWHEVAIALAVFFLVAFIYVRIQLREKYPMLPFDLLRIPIFSMSVGTSIISFTAQQLIMVSLPFMLMHNFGYDAAGTGLLMTASPLVIMFVAPVAGWLIGRIHPGILGCIGISLIAVSCFSFAFGGEHISRTGVVLRLMCFGAGFGLFQSPNNHILLSSPPPHRTGSASGMLASARLIGQTSGAALVAMMFNFFGLRAPHASMLLGGVLAVFGALLSVMRLGRKNMTRITGFIAGTILACTFFSAVPAEAYTERNIITSAIDTMEIDISHVTGGEWFPYPEYSDRKGWTALFGDSAAHVVAEGEKYLGYQWKTIPATAYLEYERTGDRQIMEKPYDENRRALNVLALAELAEGKGRFIDDIANGLWYSTQMTSWVLSAHQPKQSSGRALPDGREQIIDLGSGGLGALVSMVLYLFGDEMDSLDPSISAAVRYAVRRNIILPYLDESLHEAHWWLAEDWKPGQIINNWNPWCNSNVLLCALLTEKDPAILEKVIRYSALSADRYLNYVKEDGACEEGPAYWEHAAGKLYDYLKILSDATEGKTACLLRNPVVRSMGEYISRSYIGNGNVVNFADAVARMTPDKSLVYRFGIDCGSREMADFALYLLYDGQSFLHPPVTLGNDVWRSLESVRSRGALAAAADSLNALCGLAGFPAPEYGDNPAVPQLLASLREDVPACIWYPETEFAYMRNGSGWFLAAKGGYNNESHNHNDIGTFILYVNDEPVFVDAGVGTYTRKTFSHERYTIWSMQSSWHNLPEINGCAQIFGDEFRASGTRCDIRRRMFSTDISGAYSDASQCSSWVRSYRLGDSFLEISDEFALDARVAADTVNFLVHGNVTIGENRREVLVEAGKVTVSLHYPSSLKPSVTYRPTDDPRMRAVWGDRLARISFVSAPDAPKDGKYVFRVTLAGN</sequence>
<dbReference type="Proteomes" id="UP000771749">
    <property type="component" value="Unassembled WGS sequence"/>
</dbReference>
<feature type="transmembrane region" description="Helical" evidence="7">
    <location>
        <begin position="21"/>
        <end position="42"/>
    </location>
</feature>
<proteinExistence type="predicted"/>
<dbReference type="Gene3D" id="1.50.10.100">
    <property type="entry name" value="Chondroitin AC/alginate lyase"/>
    <property type="match status" value="1"/>
</dbReference>
<evidence type="ECO:0000313" key="10">
    <source>
        <dbReference type="Proteomes" id="UP000771749"/>
    </source>
</evidence>
<feature type="domain" description="Major facilitator superfamily (MFS) profile" evidence="8">
    <location>
        <begin position="25"/>
        <end position="462"/>
    </location>
</feature>
<evidence type="ECO:0000259" key="8">
    <source>
        <dbReference type="PROSITE" id="PS50850"/>
    </source>
</evidence>
<dbReference type="AlphaFoldDB" id="A0A940DPH1"/>
<reference evidence="9" key="2">
    <citation type="journal article" date="2021" name="PeerJ">
        <title>Extensive microbial diversity within the chicken gut microbiome revealed by metagenomics and culture.</title>
        <authorList>
            <person name="Gilroy R."/>
            <person name="Ravi A."/>
            <person name="Getino M."/>
            <person name="Pursley I."/>
            <person name="Horton D.L."/>
            <person name="Alikhan N.F."/>
            <person name="Baker D."/>
            <person name="Gharbi K."/>
            <person name="Hall N."/>
            <person name="Watson M."/>
            <person name="Adriaenssens E.M."/>
            <person name="Foster-Nyarko E."/>
            <person name="Jarju S."/>
            <person name="Secka A."/>
            <person name="Antonio M."/>
            <person name="Oren A."/>
            <person name="Chaudhuri R.R."/>
            <person name="La Ragione R."/>
            <person name="Hildebrand F."/>
            <person name="Pallen M.J."/>
        </authorList>
    </citation>
    <scope>NUCLEOTIDE SEQUENCE</scope>
    <source>
        <strain evidence="9">F1-3629</strain>
    </source>
</reference>
<feature type="transmembrane region" description="Helical" evidence="7">
    <location>
        <begin position="91"/>
        <end position="114"/>
    </location>
</feature>
<feature type="transmembrane region" description="Helical" evidence="7">
    <location>
        <begin position="438"/>
        <end position="459"/>
    </location>
</feature>
<dbReference type="EMBL" id="JADIMJ010000077">
    <property type="protein sequence ID" value="MBO8454125.1"/>
    <property type="molecule type" value="Genomic_DNA"/>
</dbReference>
<evidence type="ECO:0000313" key="9">
    <source>
        <dbReference type="EMBL" id="MBO8454125.1"/>
    </source>
</evidence>
<evidence type="ECO:0000256" key="2">
    <source>
        <dbReference type="ARBA" id="ARBA00004196"/>
    </source>
</evidence>
<feature type="transmembrane region" description="Helical" evidence="7">
    <location>
        <begin position="120"/>
        <end position="140"/>
    </location>
</feature>
<keyword evidence="4 7" id="KW-0812">Transmembrane</keyword>
<dbReference type="SUPFAM" id="SSF48230">
    <property type="entry name" value="Chondroitin AC/alginate lyase"/>
    <property type="match status" value="1"/>
</dbReference>
<protein>
    <submittedName>
        <fullName evidence="9">MFS transporter</fullName>
    </submittedName>
</protein>
<dbReference type="CDD" id="cd17321">
    <property type="entry name" value="MFS_MMR_MDR_like"/>
    <property type="match status" value="1"/>
</dbReference>
<dbReference type="GO" id="GO:0016829">
    <property type="term" value="F:lyase activity"/>
    <property type="evidence" value="ECO:0007669"/>
    <property type="project" value="InterPro"/>
</dbReference>
<feature type="transmembrane region" description="Helical" evidence="7">
    <location>
        <begin position="152"/>
        <end position="173"/>
    </location>
</feature>
<comment type="caution">
    <text evidence="9">The sequence shown here is derived from an EMBL/GenBank/DDBJ whole genome shotgun (WGS) entry which is preliminary data.</text>
</comment>
<feature type="transmembrane region" description="Helical" evidence="7">
    <location>
        <begin position="343"/>
        <end position="361"/>
    </location>
</feature>
<feature type="transmembrane region" description="Helical" evidence="7">
    <location>
        <begin position="216"/>
        <end position="236"/>
    </location>
</feature>
<keyword evidence="3" id="KW-0813">Transport</keyword>
<accession>A0A940DPH1</accession>